<evidence type="ECO:0000256" key="6">
    <source>
        <dbReference type="ARBA" id="ARBA00022918"/>
    </source>
</evidence>
<dbReference type="GO" id="GO:0016787">
    <property type="term" value="F:hydrolase activity"/>
    <property type="evidence" value="ECO:0007669"/>
    <property type="project" value="UniProtKB-KW"/>
</dbReference>
<dbReference type="EMBL" id="CAGI01000150">
    <property type="protein sequence ID" value="CCF49977.1"/>
    <property type="molecule type" value="Genomic_DNA"/>
</dbReference>
<keyword evidence="3" id="KW-0540">Nuclease</keyword>
<dbReference type="GO" id="GO:0003964">
    <property type="term" value="F:RNA-directed DNA polymerase activity"/>
    <property type="evidence" value="ECO:0007669"/>
    <property type="project" value="UniProtKB-KW"/>
</dbReference>
<evidence type="ECO:0000313" key="10">
    <source>
        <dbReference type="EMBL" id="CCF49977.1"/>
    </source>
</evidence>
<sequence length="594" mass="68032">MVTTETPFEEGDLDPRDGQMDDPEMVNPDDLDFSQYQPPMAAGQEEVQDDVDEGNGSGWRKSSTRALWDSPRPSGSNTCQHQHWSVNSFRFFYYSASIQVAISKHSLRVVKVSVANTANYDLILAFGFVPTGANKGIEMEVEVDQKVLAKDIPGLYQHLWDVFDEVEADKLPHHTEHDLHLELMEDSRLPQGPLYLKGLKEMAKLRKYLDENLAKGFIWPSKSLARSLVLFVPKKDGGLRLCMDYCSLNEITLKNWVPLPLIKEQLFLLQKAKIYTKLDLQAAYNLICIMKGDEWKTAFSTQLGLYEYLVMLFGLPNVPAHFQSFINPIFQDIIGVFVVVYLDDFLIFSSMEGEHVQHVTEVLTQLRSNRLFTKLSKSHFAQIAKPLTSLVKPMECFKKFELLEEAQQAFHKLIQAFTMAGVLRHFDYHLPTRLETDASDFAITGVLKQEHEGCWHPMAFYSQKMSSVEKNYEIHNKELLAVVTCLTQWRHMLAGLPSQLVILTDHKVLKYFKLQCHITGQQARWVVLLADFDFMLQYQPGDKGGKPDALTRRVDMQPIGEEQEHNVQQLLPPQVFEKVENKITIGSVCQRSRT</sequence>
<protein>
    <submittedName>
        <fullName evidence="10">Related to retrotransposon nucleocapsid protein</fullName>
    </submittedName>
</protein>
<feature type="domain" description="Reverse transcriptase RNase H-like" evidence="9">
    <location>
        <begin position="427"/>
        <end position="532"/>
    </location>
</feature>
<dbReference type="Pfam" id="PF00078">
    <property type="entry name" value="RVT_1"/>
    <property type="match status" value="1"/>
</dbReference>
<feature type="compositionally biased region" description="Acidic residues" evidence="7">
    <location>
        <begin position="20"/>
        <end position="32"/>
    </location>
</feature>
<dbReference type="Gene3D" id="3.30.70.270">
    <property type="match status" value="1"/>
</dbReference>
<reference evidence="10 11" key="1">
    <citation type="journal article" date="2012" name="Plant Cell">
        <title>Genome comparison of barley and maize smut fungi reveals targeted loss of RNA silencing components and species-specific presence of transposable elements.</title>
        <authorList>
            <person name="Laurie J.D."/>
            <person name="Ali S."/>
            <person name="Linning R."/>
            <person name="Mannhaupt G."/>
            <person name="Wong P."/>
            <person name="Gueldener U."/>
            <person name="Muensterkoetter M."/>
            <person name="Moore R."/>
            <person name="Kahmann R."/>
            <person name="Bakkeren G."/>
            <person name="Schirawski J."/>
        </authorList>
    </citation>
    <scope>NUCLEOTIDE SEQUENCE [LARGE SCALE GENOMIC DNA]</scope>
    <source>
        <strain evidence="11">Uh4875-4</strain>
    </source>
</reference>
<evidence type="ECO:0000256" key="7">
    <source>
        <dbReference type="SAM" id="MobiDB-lite"/>
    </source>
</evidence>
<keyword evidence="4" id="KW-0255">Endonuclease</keyword>
<dbReference type="eggNOG" id="KOG0017">
    <property type="taxonomic scope" value="Eukaryota"/>
</dbReference>
<feature type="region of interest" description="Disordered" evidence="7">
    <location>
        <begin position="1"/>
        <end position="80"/>
    </location>
</feature>
<dbReference type="InterPro" id="IPR041373">
    <property type="entry name" value="RT_RNaseH"/>
</dbReference>
<keyword evidence="6" id="KW-0695">RNA-directed DNA polymerase</keyword>
<name>I2FST4_USTHO</name>
<keyword evidence="5" id="KW-0378">Hydrolase</keyword>
<dbReference type="SUPFAM" id="SSF56672">
    <property type="entry name" value="DNA/RNA polymerases"/>
    <property type="match status" value="1"/>
</dbReference>
<dbReference type="CDD" id="cd01647">
    <property type="entry name" value="RT_LTR"/>
    <property type="match status" value="1"/>
</dbReference>
<evidence type="ECO:0000259" key="8">
    <source>
        <dbReference type="Pfam" id="PF00078"/>
    </source>
</evidence>
<evidence type="ECO:0000256" key="3">
    <source>
        <dbReference type="ARBA" id="ARBA00022722"/>
    </source>
</evidence>
<evidence type="ECO:0000256" key="2">
    <source>
        <dbReference type="ARBA" id="ARBA00022695"/>
    </source>
</evidence>
<dbReference type="InterPro" id="IPR000477">
    <property type="entry name" value="RT_dom"/>
</dbReference>
<gene>
    <name evidence="10" type="ORF">UHOR_14103</name>
</gene>
<accession>I2FST4</accession>
<dbReference type="Proteomes" id="UP000006174">
    <property type="component" value="Unassembled WGS sequence"/>
</dbReference>
<proteinExistence type="predicted"/>
<evidence type="ECO:0000256" key="4">
    <source>
        <dbReference type="ARBA" id="ARBA00022759"/>
    </source>
</evidence>
<dbReference type="InterPro" id="IPR043128">
    <property type="entry name" value="Rev_trsase/Diguanyl_cyclase"/>
</dbReference>
<feature type="domain" description="Reverse transcriptase" evidence="8">
    <location>
        <begin position="232"/>
        <end position="382"/>
    </location>
</feature>
<comment type="caution">
    <text evidence="10">The sequence shown here is derived from an EMBL/GenBank/DDBJ whole genome shotgun (WGS) entry which is preliminary data.</text>
</comment>
<dbReference type="AlphaFoldDB" id="I2FST4"/>
<dbReference type="InterPro" id="IPR053134">
    <property type="entry name" value="RNA-dir_DNA_polymerase"/>
</dbReference>
<evidence type="ECO:0000259" key="9">
    <source>
        <dbReference type="Pfam" id="PF17917"/>
    </source>
</evidence>
<dbReference type="STRING" id="1128400.I2FST4"/>
<evidence type="ECO:0000313" key="11">
    <source>
        <dbReference type="Proteomes" id="UP000006174"/>
    </source>
</evidence>
<dbReference type="HOGENOM" id="CLU_459417_0_0_1"/>
<keyword evidence="2" id="KW-0548">Nucleotidyltransferase</keyword>
<keyword evidence="1" id="KW-0808">Transferase</keyword>
<dbReference type="PANTHER" id="PTHR24559:SF444">
    <property type="entry name" value="REVERSE TRANSCRIPTASE DOMAIN-CONTAINING PROTEIN"/>
    <property type="match status" value="1"/>
</dbReference>
<organism evidence="10 11">
    <name type="scientific">Ustilago hordei</name>
    <name type="common">Barley covered smut fungus</name>
    <dbReference type="NCBI Taxonomy" id="120017"/>
    <lineage>
        <taxon>Eukaryota</taxon>
        <taxon>Fungi</taxon>
        <taxon>Dikarya</taxon>
        <taxon>Basidiomycota</taxon>
        <taxon>Ustilaginomycotina</taxon>
        <taxon>Ustilaginomycetes</taxon>
        <taxon>Ustilaginales</taxon>
        <taxon>Ustilaginaceae</taxon>
        <taxon>Ustilago</taxon>
    </lineage>
</organism>
<dbReference type="InterPro" id="IPR043502">
    <property type="entry name" value="DNA/RNA_pol_sf"/>
</dbReference>
<dbReference type="OMA" id="QKHEINK"/>
<evidence type="ECO:0000256" key="5">
    <source>
        <dbReference type="ARBA" id="ARBA00022801"/>
    </source>
</evidence>
<dbReference type="GO" id="GO:0004519">
    <property type="term" value="F:endonuclease activity"/>
    <property type="evidence" value="ECO:0007669"/>
    <property type="project" value="UniProtKB-KW"/>
</dbReference>
<dbReference type="CDD" id="cd09274">
    <property type="entry name" value="RNase_HI_RT_Ty3"/>
    <property type="match status" value="1"/>
</dbReference>
<dbReference type="Pfam" id="PF17917">
    <property type="entry name" value="RT_RNaseH"/>
    <property type="match status" value="1"/>
</dbReference>
<dbReference type="Gene3D" id="3.10.10.10">
    <property type="entry name" value="HIV Type 1 Reverse Transcriptase, subunit A, domain 1"/>
    <property type="match status" value="1"/>
</dbReference>
<dbReference type="OrthoDB" id="5599418at2759"/>
<keyword evidence="11" id="KW-1185">Reference proteome</keyword>
<evidence type="ECO:0000256" key="1">
    <source>
        <dbReference type="ARBA" id="ARBA00022679"/>
    </source>
</evidence>
<dbReference type="PANTHER" id="PTHR24559">
    <property type="entry name" value="TRANSPOSON TY3-I GAG-POL POLYPROTEIN"/>
    <property type="match status" value="1"/>
</dbReference>
<dbReference type="Gene3D" id="3.10.20.370">
    <property type="match status" value="1"/>
</dbReference>